<feature type="transmembrane region" description="Helical" evidence="1">
    <location>
        <begin position="12"/>
        <end position="30"/>
    </location>
</feature>
<evidence type="ECO:0000313" key="2">
    <source>
        <dbReference type="EMBL" id="RXQ94934.1"/>
    </source>
</evidence>
<keyword evidence="3" id="KW-1185">Reference proteome</keyword>
<sequence length="143" mass="16493">MKAFDSYRIINIIFAGVIGLVFIYSCLFLPENGNHLIPSFYTDITHQSSPSLGLSRAFSALVRGQISLAEQFNPYALNIYLFFTFQFLYRLVSLNIDRMAFVSRKLWIRIDVLLSPFLFLLAFYPLILFTLQTIREVISSGFL</sequence>
<keyword evidence="1" id="KW-0472">Membrane</keyword>
<evidence type="ECO:0000313" key="3">
    <source>
        <dbReference type="Proteomes" id="UP000289703"/>
    </source>
</evidence>
<dbReference type="RefSeq" id="WP_129254092.1">
    <property type="nucleotide sequence ID" value="NZ_SAXA01000006.1"/>
</dbReference>
<keyword evidence="1" id="KW-0812">Transmembrane</keyword>
<keyword evidence="1" id="KW-1133">Transmembrane helix</keyword>
<dbReference type="Proteomes" id="UP000289703">
    <property type="component" value="Unassembled WGS sequence"/>
</dbReference>
<proteinExistence type="predicted"/>
<reference evidence="2 3" key="1">
    <citation type="submission" date="2019-01" db="EMBL/GenBank/DDBJ databases">
        <title>Ancylomarina salipaludis sp. nov., isolated from a salt marsh.</title>
        <authorList>
            <person name="Yoon J.-H."/>
        </authorList>
    </citation>
    <scope>NUCLEOTIDE SEQUENCE [LARGE SCALE GENOMIC DNA]</scope>
    <source>
        <strain evidence="2 3">SHSM-M15</strain>
    </source>
</reference>
<feature type="transmembrane region" description="Helical" evidence="1">
    <location>
        <begin position="75"/>
        <end position="92"/>
    </location>
</feature>
<dbReference type="EMBL" id="SAXA01000006">
    <property type="protein sequence ID" value="RXQ94934.1"/>
    <property type="molecule type" value="Genomic_DNA"/>
</dbReference>
<dbReference type="AlphaFoldDB" id="A0A4Q1JLK4"/>
<accession>A0A4Q1JLK4</accession>
<evidence type="ECO:0008006" key="4">
    <source>
        <dbReference type="Google" id="ProtNLM"/>
    </source>
</evidence>
<dbReference type="PROSITE" id="PS51257">
    <property type="entry name" value="PROKAR_LIPOPROTEIN"/>
    <property type="match status" value="1"/>
</dbReference>
<comment type="caution">
    <text evidence="2">The sequence shown here is derived from an EMBL/GenBank/DDBJ whole genome shotgun (WGS) entry which is preliminary data.</text>
</comment>
<feature type="transmembrane region" description="Helical" evidence="1">
    <location>
        <begin position="112"/>
        <end position="134"/>
    </location>
</feature>
<evidence type="ECO:0000256" key="1">
    <source>
        <dbReference type="SAM" id="Phobius"/>
    </source>
</evidence>
<dbReference type="OrthoDB" id="1121567at2"/>
<name>A0A4Q1JLK4_9BACT</name>
<protein>
    <recommendedName>
        <fullName evidence="4">DUF2752 domain-containing protein</fullName>
    </recommendedName>
</protein>
<gene>
    <name evidence="2" type="ORF">EO244_07740</name>
</gene>
<organism evidence="2 3">
    <name type="scientific">Ancylomarina salipaludis</name>
    <dbReference type="NCBI Taxonomy" id="2501299"/>
    <lineage>
        <taxon>Bacteria</taxon>
        <taxon>Pseudomonadati</taxon>
        <taxon>Bacteroidota</taxon>
        <taxon>Bacteroidia</taxon>
        <taxon>Marinilabiliales</taxon>
        <taxon>Marinifilaceae</taxon>
        <taxon>Ancylomarina</taxon>
    </lineage>
</organism>